<dbReference type="AlphaFoldDB" id="A0A0F7KU14"/>
<evidence type="ECO:0000259" key="1">
    <source>
        <dbReference type="Pfam" id="PF01243"/>
    </source>
</evidence>
<dbReference type="PANTHER" id="PTHR42815">
    <property type="entry name" value="FAD-BINDING, PUTATIVE (AFU_ORTHOLOGUE AFUA_6G07600)-RELATED"/>
    <property type="match status" value="1"/>
</dbReference>
<organism evidence="2 3">
    <name type="scientific">Croceibacterium atlanticum</name>
    <dbReference type="NCBI Taxonomy" id="1267766"/>
    <lineage>
        <taxon>Bacteria</taxon>
        <taxon>Pseudomonadati</taxon>
        <taxon>Pseudomonadota</taxon>
        <taxon>Alphaproteobacteria</taxon>
        <taxon>Sphingomonadales</taxon>
        <taxon>Erythrobacteraceae</taxon>
        <taxon>Croceibacterium</taxon>
    </lineage>
</organism>
<evidence type="ECO:0000313" key="2">
    <source>
        <dbReference type="EMBL" id="AKH43074.1"/>
    </source>
</evidence>
<name>A0A0F7KU14_9SPHN</name>
<dbReference type="EMBL" id="CP011452">
    <property type="protein sequence ID" value="AKH43074.1"/>
    <property type="molecule type" value="Genomic_DNA"/>
</dbReference>
<reference evidence="2" key="1">
    <citation type="submission" date="2015-05" db="EMBL/GenBank/DDBJ databases">
        <title>The complete genome of Altererythrobacter atlanticus strain 26DY36.</title>
        <authorList>
            <person name="Wu Y.-H."/>
            <person name="Cheng H."/>
            <person name="Wu X.-W."/>
        </authorList>
    </citation>
    <scope>NUCLEOTIDE SEQUENCE [LARGE SCALE GENOMIC DNA]</scope>
    <source>
        <strain evidence="2">26DY36</strain>
    </source>
</reference>
<evidence type="ECO:0000313" key="3">
    <source>
        <dbReference type="Proteomes" id="UP000034392"/>
    </source>
</evidence>
<gene>
    <name evidence="2" type="ORF">WYH_02040</name>
</gene>
<dbReference type="PATRIC" id="fig|1267766.3.peg.2063"/>
<proteinExistence type="predicted"/>
<dbReference type="Proteomes" id="UP000034392">
    <property type="component" value="Chromosome"/>
</dbReference>
<dbReference type="OrthoDB" id="9786134at2"/>
<dbReference type="InterPro" id="IPR011576">
    <property type="entry name" value="Pyridox_Oxase_N"/>
</dbReference>
<dbReference type="STRING" id="1267766.WYH_02040"/>
<dbReference type="InterPro" id="IPR012349">
    <property type="entry name" value="Split_barrel_FMN-bd"/>
</dbReference>
<sequence length="209" mass="23639">MAYGFLDIVTTPRIRAIQEEMGSDRVYRDFRGHRESDRFTENERDFIAGRDMFFLASVGEGGWPYVQHRGGPPGFLKVIDETTLAFADYRGNRQYVSAGNISGDGRVALILPDLARRARLKILAHARIVPLGQNAELEAAVFDPDYRAVPERIIHMQLAAFDWNCPQHITPRLTPAEMEAGVTRLRDRCRALEQENALLRAQLTGRNGE</sequence>
<feature type="domain" description="Pyridoxamine 5'-phosphate oxidase N-terminal" evidence="1">
    <location>
        <begin position="39"/>
        <end position="134"/>
    </location>
</feature>
<keyword evidence="3" id="KW-1185">Reference proteome</keyword>
<dbReference type="PANTHER" id="PTHR42815:SF2">
    <property type="entry name" value="FAD-BINDING, PUTATIVE (AFU_ORTHOLOGUE AFUA_6G07600)-RELATED"/>
    <property type="match status" value="1"/>
</dbReference>
<dbReference type="RefSeq" id="WP_046903720.1">
    <property type="nucleotide sequence ID" value="NZ_CP011452.2"/>
</dbReference>
<dbReference type="Gene3D" id="2.30.110.10">
    <property type="entry name" value="Electron Transport, Fmn-binding Protein, Chain A"/>
    <property type="match status" value="1"/>
</dbReference>
<protein>
    <submittedName>
        <fullName evidence="2">Pyridoxamine 5'-phosphate oxidase</fullName>
    </submittedName>
</protein>
<dbReference type="KEGG" id="aay:WYH_02040"/>
<dbReference type="SUPFAM" id="SSF50475">
    <property type="entry name" value="FMN-binding split barrel"/>
    <property type="match status" value="1"/>
</dbReference>
<accession>A0A0F7KU14</accession>
<dbReference type="Pfam" id="PF01243">
    <property type="entry name" value="PNPOx_N"/>
    <property type="match status" value="1"/>
</dbReference>